<evidence type="ECO:0000313" key="2">
    <source>
        <dbReference type="Proteomes" id="UP000006247"/>
    </source>
</evidence>
<accession>C0E7U9</accession>
<dbReference type="HOGENOM" id="CLU_3268740_0_0_11"/>
<dbReference type="Proteomes" id="UP000006247">
    <property type="component" value="Unassembled WGS sequence"/>
</dbReference>
<gene>
    <name evidence="1" type="ORF">CORMATOL_03090</name>
</gene>
<proteinExistence type="predicted"/>
<reference evidence="1 2" key="1">
    <citation type="submission" date="2009-01" db="EMBL/GenBank/DDBJ databases">
        <authorList>
            <person name="Fulton L."/>
            <person name="Clifton S."/>
            <person name="Chinwalla A.T."/>
            <person name="Mitreva M."/>
            <person name="Sodergren E."/>
            <person name="Weinstock G."/>
            <person name="Clifton S."/>
            <person name="Dooling D.J."/>
            <person name="Fulton B."/>
            <person name="Minx P."/>
            <person name="Pepin K.H."/>
            <person name="Johnson M."/>
            <person name="Bhonagiri V."/>
            <person name="Nash W.E."/>
            <person name="Mardis E.R."/>
            <person name="Wilson R.K."/>
        </authorList>
    </citation>
    <scope>NUCLEOTIDE SEQUENCE [LARGE SCALE GENOMIC DNA]</scope>
    <source>
        <strain evidence="1 2">ATCC 33806</strain>
    </source>
</reference>
<organism evidence="1 2">
    <name type="scientific">Corynebacterium matruchotii ATCC 33806</name>
    <dbReference type="NCBI Taxonomy" id="566549"/>
    <lineage>
        <taxon>Bacteria</taxon>
        <taxon>Bacillati</taxon>
        <taxon>Actinomycetota</taxon>
        <taxon>Actinomycetes</taxon>
        <taxon>Mycobacteriales</taxon>
        <taxon>Corynebacteriaceae</taxon>
        <taxon>Corynebacterium</taxon>
    </lineage>
</organism>
<sequence>MLLNHKIYPLKDHNTITILGRSFLNNGEEDKNHQHHIEWHK</sequence>
<name>C0E7U9_9CORY</name>
<evidence type="ECO:0000313" key="1">
    <source>
        <dbReference type="EMBL" id="EEG25474.1"/>
    </source>
</evidence>
<protein>
    <submittedName>
        <fullName evidence="1">Uncharacterized protein</fullName>
    </submittedName>
</protein>
<comment type="caution">
    <text evidence="1">The sequence shown here is derived from an EMBL/GenBank/DDBJ whole genome shotgun (WGS) entry which is preliminary data.</text>
</comment>
<dbReference type="EMBL" id="ACEB01000053">
    <property type="protein sequence ID" value="EEG25474.1"/>
    <property type="molecule type" value="Genomic_DNA"/>
</dbReference>
<dbReference type="AlphaFoldDB" id="C0E7U9"/>